<dbReference type="InterPro" id="IPR003959">
    <property type="entry name" value="ATPase_AAA_core"/>
</dbReference>
<proteinExistence type="predicted"/>
<dbReference type="SUPFAM" id="SSF52540">
    <property type="entry name" value="P-loop containing nucleoside triphosphate hydrolases"/>
    <property type="match status" value="1"/>
</dbReference>
<dbReference type="RefSeq" id="WP_259089171.1">
    <property type="nucleotide sequence ID" value="NZ_BAAAZC010000009.1"/>
</dbReference>
<dbReference type="InterPro" id="IPR027417">
    <property type="entry name" value="P-loop_NTPase"/>
</dbReference>
<name>A0ABP7PM86_9SPHI</name>
<dbReference type="Proteomes" id="UP001500742">
    <property type="component" value="Unassembled WGS sequence"/>
</dbReference>
<protein>
    <recommendedName>
        <fullName evidence="1">ATPase AAA-type core domain-containing protein</fullName>
    </recommendedName>
</protein>
<organism evidence="2 3">
    <name type="scientific">Mucilaginibacter dorajii</name>
    <dbReference type="NCBI Taxonomy" id="692994"/>
    <lineage>
        <taxon>Bacteria</taxon>
        <taxon>Pseudomonadati</taxon>
        <taxon>Bacteroidota</taxon>
        <taxon>Sphingobacteriia</taxon>
        <taxon>Sphingobacteriales</taxon>
        <taxon>Sphingobacteriaceae</taxon>
        <taxon>Mucilaginibacter</taxon>
    </lineage>
</organism>
<evidence type="ECO:0000313" key="3">
    <source>
        <dbReference type="Proteomes" id="UP001500742"/>
    </source>
</evidence>
<evidence type="ECO:0000259" key="1">
    <source>
        <dbReference type="Pfam" id="PF13304"/>
    </source>
</evidence>
<comment type="caution">
    <text evidence="2">The sequence shown here is derived from an EMBL/GenBank/DDBJ whole genome shotgun (WGS) entry which is preliminary data.</text>
</comment>
<reference evidence="3" key="1">
    <citation type="journal article" date="2019" name="Int. J. Syst. Evol. Microbiol.">
        <title>The Global Catalogue of Microorganisms (GCM) 10K type strain sequencing project: providing services to taxonomists for standard genome sequencing and annotation.</title>
        <authorList>
            <consortium name="The Broad Institute Genomics Platform"/>
            <consortium name="The Broad Institute Genome Sequencing Center for Infectious Disease"/>
            <person name="Wu L."/>
            <person name="Ma J."/>
        </authorList>
    </citation>
    <scope>NUCLEOTIDE SEQUENCE [LARGE SCALE GENOMIC DNA]</scope>
    <source>
        <strain evidence="3">JCM 16601</strain>
    </source>
</reference>
<dbReference type="Gene3D" id="3.40.50.300">
    <property type="entry name" value="P-loop containing nucleotide triphosphate hydrolases"/>
    <property type="match status" value="1"/>
</dbReference>
<dbReference type="Pfam" id="PF13304">
    <property type="entry name" value="AAA_21"/>
    <property type="match status" value="1"/>
</dbReference>
<dbReference type="PANTHER" id="PTHR43581:SF2">
    <property type="entry name" value="EXCINUCLEASE ATPASE SUBUNIT"/>
    <property type="match status" value="1"/>
</dbReference>
<gene>
    <name evidence="2" type="ORF">GCM10022210_16070</name>
</gene>
<evidence type="ECO:0000313" key="2">
    <source>
        <dbReference type="EMBL" id="GAA3968023.1"/>
    </source>
</evidence>
<dbReference type="PANTHER" id="PTHR43581">
    <property type="entry name" value="ATP/GTP PHOSPHATASE"/>
    <property type="match status" value="1"/>
</dbReference>
<dbReference type="InterPro" id="IPR051396">
    <property type="entry name" value="Bact_Antivir_Def_Nuclease"/>
</dbReference>
<feature type="domain" description="ATPase AAA-type core" evidence="1">
    <location>
        <begin position="30"/>
        <end position="289"/>
    </location>
</feature>
<accession>A0ABP7PM86</accession>
<dbReference type="EMBL" id="BAAAZC010000009">
    <property type="protein sequence ID" value="GAA3968023.1"/>
    <property type="molecule type" value="Genomic_DNA"/>
</dbReference>
<keyword evidence="3" id="KW-1185">Reference proteome</keyword>
<sequence>MQEELIKRFQIVGLKNYRNANIIFKRPYKILVGENGLGKTTILDVFYYLLTKKWGSLDEIVFDFIELELHDNLIEFSQSELNIYVSYLEKSDRYFDENVLAKFDRINKILEIFQNRIIYLPIFRNLYQQLYHLLDNRYKGDMYDLINRRNLFDKEKREIFKETVMDFQMNDIQTNFLEYNDTHQLNQFKDTCNKYLEETEFVLSQAKGLEIINLNNQEKVDLQYLSSGEKQIINIFSKFFFCHRKDLIFLIDEPELSLSLNWQRNLLPDVINSGNCAFLFAITHSPFIFNNQLKEYAEGLDLYISKQKND</sequence>